<keyword evidence="3" id="KW-1185">Reference proteome</keyword>
<feature type="compositionally biased region" description="Polar residues" evidence="1">
    <location>
        <begin position="867"/>
        <end position="876"/>
    </location>
</feature>
<dbReference type="SUPFAM" id="SSF51197">
    <property type="entry name" value="Clavaminate synthase-like"/>
    <property type="match status" value="1"/>
</dbReference>
<feature type="compositionally biased region" description="Low complexity" evidence="1">
    <location>
        <begin position="224"/>
        <end position="246"/>
    </location>
</feature>
<comment type="caution">
    <text evidence="2">The sequence shown here is derived from an EMBL/GenBank/DDBJ whole genome shotgun (WGS) entry which is preliminary data.</text>
</comment>
<sequence>MWASTQRMHKAAFEHLGDAASCLVRRGKACSRDKLWAEEANPMGRGPQSRAPINSGTVLTTKAMATPSVDLPPPSDEEVAAPMLDHAQGFASAIGVAAAAAVAGHQVLGGGLARGIDGDARGRSGDSSGGAEDSEQENTAEKKGRDRSAREANQQRSLREAQEKWDAATAGATVATRTDAGADATPGEPGPVAAGGEGVGGGPEGVLLSPRKGADLAGQQVRAALSRSRLGRSSPSSSGSLSAGSSYHLSNTNNPNNYTQAGRVTKARHRASLSASIAASITSVAAVAETAKLTYGAKIAATIAATAATTMVGSLPSATTTAPASVSPKTNGLSSLPPKPKSAASTPIVHPPSADNEPPVLSFWGPEPIALPSRFSRIKRNLIRGHEAELEASWARLITALRAEVNHVEDLGAHLIPSIEFADIDDAAQTARFGRDLKRYGVGVVRKVVPRADTDTAVRETVDYLDSKRHIKALQHDPACFDFFWTPAQVRSRAHPNVLSAQRFMMGLWEASPDDQLVTRLPITYVDRIRVHGTGENQTNGLNVPPLEPPQSADDWIQALQSSAGIIAQVDNGSLERWEPDGYQHAGTYNHIFHGRWEDHDPWECTSRTSVTTDLYNGYGACTIFRMFQGILALSTVEPGMVRLLPSPKLATAYYLLRPFFTARNPPPENRSGPEWEAYLAPDNWMLQRDPDSIIHGAVPGHAQRITEMWHPHLHLRGSMITLPTLQPGDYIFWHPDLPYYLSSNNYGLKTPSGSNSEVSMLVYIPAAPLTQTNALYLARQRKAFQRGHPGPDFDSTGRGIVEEDSETRPGEKEIAEVGGPASLQAMGLAPWEVAGTRSGTPPSDKTKSKDEEEDVDMDAETRSETRSLTSASSISRAEAEVVRLANIILFPDRSMMGYSV</sequence>
<organism evidence="2 3">
    <name type="scientific">Fusarium albosuccineum</name>
    <dbReference type="NCBI Taxonomy" id="1237068"/>
    <lineage>
        <taxon>Eukaryota</taxon>
        <taxon>Fungi</taxon>
        <taxon>Dikarya</taxon>
        <taxon>Ascomycota</taxon>
        <taxon>Pezizomycotina</taxon>
        <taxon>Sordariomycetes</taxon>
        <taxon>Hypocreomycetidae</taxon>
        <taxon>Hypocreales</taxon>
        <taxon>Nectriaceae</taxon>
        <taxon>Fusarium</taxon>
        <taxon>Fusarium decemcellulare species complex</taxon>
    </lineage>
</organism>
<dbReference type="AlphaFoldDB" id="A0A8H4L3S0"/>
<feature type="region of interest" description="Disordered" evidence="1">
    <location>
        <begin position="115"/>
        <end position="210"/>
    </location>
</feature>
<feature type="compositionally biased region" description="Polar residues" evidence="1">
    <location>
        <begin position="247"/>
        <end position="262"/>
    </location>
</feature>
<feature type="region of interest" description="Disordered" evidence="1">
    <location>
        <begin position="224"/>
        <end position="265"/>
    </location>
</feature>
<dbReference type="Pfam" id="PF07350">
    <property type="entry name" value="Gig2-like"/>
    <property type="match status" value="1"/>
</dbReference>
<name>A0A8H4L3S0_9HYPO</name>
<feature type="compositionally biased region" description="Basic and acidic residues" evidence="1">
    <location>
        <begin position="157"/>
        <end position="166"/>
    </location>
</feature>
<feature type="region of interest" description="Disordered" evidence="1">
    <location>
        <begin position="316"/>
        <end position="355"/>
    </location>
</feature>
<protein>
    <submittedName>
        <fullName evidence="2">Uncharacterized protein</fullName>
    </submittedName>
</protein>
<feature type="compositionally biased region" description="Polar residues" evidence="1">
    <location>
        <begin position="316"/>
        <end position="332"/>
    </location>
</feature>
<dbReference type="PANTHER" id="PTHR30613">
    <property type="entry name" value="UNCHARACTERIZED PROTEIN YBIU-RELATED"/>
    <property type="match status" value="1"/>
</dbReference>
<proteinExistence type="predicted"/>
<feature type="compositionally biased region" description="Low complexity" evidence="1">
    <location>
        <begin position="167"/>
        <end position="192"/>
    </location>
</feature>
<feature type="compositionally biased region" description="Basic and acidic residues" evidence="1">
    <location>
        <begin position="139"/>
        <end position="150"/>
    </location>
</feature>
<accession>A0A8H4L3S0</accession>
<evidence type="ECO:0000313" key="2">
    <source>
        <dbReference type="EMBL" id="KAF4461097.1"/>
    </source>
</evidence>
<reference evidence="2 3" key="1">
    <citation type="submission" date="2020-01" db="EMBL/GenBank/DDBJ databases">
        <title>Identification and distribution of gene clusters putatively required for synthesis of sphingolipid metabolism inhibitors in phylogenetically diverse species of the filamentous fungus Fusarium.</title>
        <authorList>
            <person name="Kim H.-S."/>
            <person name="Busman M."/>
            <person name="Brown D.W."/>
            <person name="Divon H."/>
            <person name="Uhlig S."/>
            <person name="Proctor R.H."/>
        </authorList>
    </citation>
    <scope>NUCLEOTIDE SEQUENCE [LARGE SCALE GENOMIC DNA]</scope>
    <source>
        <strain evidence="2 3">NRRL 20459</strain>
    </source>
</reference>
<dbReference type="EMBL" id="JAADYS010001783">
    <property type="protein sequence ID" value="KAF4461097.1"/>
    <property type="molecule type" value="Genomic_DNA"/>
</dbReference>
<dbReference type="InterPro" id="IPR010856">
    <property type="entry name" value="Gig2-like"/>
</dbReference>
<feature type="region of interest" description="Disordered" evidence="1">
    <location>
        <begin position="787"/>
        <end position="876"/>
    </location>
</feature>
<feature type="compositionally biased region" description="Basic and acidic residues" evidence="1">
    <location>
        <begin position="807"/>
        <end position="816"/>
    </location>
</feature>
<gene>
    <name evidence="2" type="ORF">FALBO_12089</name>
</gene>
<dbReference type="InterPro" id="IPR027443">
    <property type="entry name" value="IPNS-like_sf"/>
</dbReference>
<dbReference type="Gene3D" id="2.60.120.330">
    <property type="entry name" value="B-lactam Antibiotic, Isopenicillin N Synthase, Chain"/>
    <property type="match status" value="1"/>
</dbReference>
<dbReference type="PANTHER" id="PTHR30613:SF1">
    <property type="entry name" value="DUF1479 DOMAIN PROTEIN (AFU_ORTHOLOGUE AFUA_5G09280)"/>
    <property type="match status" value="1"/>
</dbReference>
<evidence type="ECO:0000313" key="3">
    <source>
        <dbReference type="Proteomes" id="UP000554235"/>
    </source>
</evidence>
<dbReference type="Proteomes" id="UP000554235">
    <property type="component" value="Unassembled WGS sequence"/>
</dbReference>
<feature type="compositionally biased region" description="Gly residues" evidence="1">
    <location>
        <begin position="193"/>
        <end position="204"/>
    </location>
</feature>
<evidence type="ECO:0000256" key="1">
    <source>
        <dbReference type="SAM" id="MobiDB-lite"/>
    </source>
</evidence>
<dbReference type="OrthoDB" id="8249012at2759"/>
<feature type="compositionally biased region" description="Low complexity" evidence="1">
    <location>
        <begin position="333"/>
        <end position="347"/>
    </location>
</feature>